<dbReference type="InterPro" id="IPR001173">
    <property type="entry name" value="Glyco_trans_2-like"/>
</dbReference>
<dbReference type="KEGG" id="rhg:EXZ61_18965"/>
<dbReference type="Gene3D" id="3.90.550.10">
    <property type="entry name" value="Spore Coat Polysaccharide Biosynthesis Protein SpsA, Chain A"/>
    <property type="match status" value="1"/>
</dbReference>
<feature type="domain" description="Glycosyltransferase 2-like" evidence="1">
    <location>
        <begin position="3"/>
        <end position="132"/>
    </location>
</feature>
<dbReference type="SUPFAM" id="SSF53448">
    <property type="entry name" value="Nucleotide-diphospho-sugar transferases"/>
    <property type="match status" value="1"/>
</dbReference>
<dbReference type="InterPro" id="IPR029044">
    <property type="entry name" value="Nucleotide-diphossugar_trans"/>
</dbReference>
<keyword evidence="3" id="KW-1185">Reference proteome</keyword>
<protein>
    <submittedName>
        <fullName evidence="2">Glycosyltransferase</fullName>
    </submittedName>
</protein>
<name>A0A515ETU5_9BURK</name>
<sequence length="263" mass="29552">MFTIIVPTHNRPLLLRRTLRSLAAQTFTQFQVIVVDDTGAYIPPFPELATLQGRYHYLIRSGDSGPAVSRNMALALCAEMPATHYILFLDDDDTLEPEHLANLAKHIGNTRPPLLFCDFKVQHEDRTSDPPQALSQESFFIGGVVKDSLFVRNSIPNSCLVYRSDVIRHVRYDTTMLIYEDWDFALQCLAHHDLQHVPTNTVVIHKSRATAPENLRRGNTRDDLIAPVMLALYKQRPALNADTRLARQALLAGAGIPVALEDC</sequence>
<dbReference type="InterPro" id="IPR050834">
    <property type="entry name" value="Glycosyltransf_2"/>
</dbReference>
<gene>
    <name evidence="2" type="ORF">EXZ61_18965</name>
</gene>
<dbReference type="Pfam" id="PF00535">
    <property type="entry name" value="Glycos_transf_2"/>
    <property type="match status" value="1"/>
</dbReference>
<reference evidence="3" key="2">
    <citation type="journal article" date="2020" name="Int. J. Syst. Evol. Microbiol.">
        <title>Genomic insights into a novel species Rhodoferax aquaticus sp. nov., isolated from freshwater.</title>
        <authorList>
            <person name="Li T."/>
            <person name="Zhuo Y."/>
            <person name="Jin C.Z."/>
            <person name="Wu X."/>
            <person name="Ko S.R."/>
            <person name="Jin F.J."/>
            <person name="Ahn C.Y."/>
            <person name="Oh H.M."/>
            <person name="Lee H.G."/>
            <person name="Jin L."/>
        </authorList>
    </citation>
    <scope>NUCLEOTIDE SEQUENCE [LARGE SCALE GENOMIC DNA]</scope>
    <source>
        <strain evidence="3">Gr-4</strain>
    </source>
</reference>
<reference evidence="3" key="1">
    <citation type="submission" date="2019-02" db="EMBL/GenBank/DDBJ databases">
        <title>Complete genome sequence of Rhodoferax sp. Gr-4.</title>
        <authorList>
            <person name="Jin L."/>
        </authorList>
    </citation>
    <scope>NUCLEOTIDE SEQUENCE [LARGE SCALE GENOMIC DNA]</scope>
    <source>
        <strain evidence="3">Gr-4</strain>
    </source>
</reference>
<dbReference type="RefSeq" id="WP_142813348.1">
    <property type="nucleotide sequence ID" value="NZ_CP036282.1"/>
</dbReference>
<dbReference type="PANTHER" id="PTHR43685:SF2">
    <property type="entry name" value="GLYCOSYLTRANSFERASE 2-LIKE DOMAIN-CONTAINING PROTEIN"/>
    <property type="match status" value="1"/>
</dbReference>
<dbReference type="AlphaFoldDB" id="A0A515ETU5"/>
<evidence type="ECO:0000313" key="2">
    <source>
        <dbReference type="EMBL" id="QDL56071.1"/>
    </source>
</evidence>
<dbReference type="Proteomes" id="UP000317365">
    <property type="component" value="Chromosome"/>
</dbReference>
<dbReference type="PANTHER" id="PTHR43685">
    <property type="entry name" value="GLYCOSYLTRANSFERASE"/>
    <property type="match status" value="1"/>
</dbReference>
<dbReference type="EMBL" id="CP036282">
    <property type="protein sequence ID" value="QDL56071.1"/>
    <property type="molecule type" value="Genomic_DNA"/>
</dbReference>
<proteinExistence type="predicted"/>
<organism evidence="2 3">
    <name type="scientific">Rhodoferax aquaticus</name>
    <dbReference type="NCBI Taxonomy" id="2527691"/>
    <lineage>
        <taxon>Bacteria</taxon>
        <taxon>Pseudomonadati</taxon>
        <taxon>Pseudomonadota</taxon>
        <taxon>Betaproteobacteria</taxon>
        <taxon>Burkholderiales</taxon>
        <taxon>Comamonadaceae</taxon>
        <taxon>Rhodoferax</taxon>
    </lineage>
</organism>
<evidence type="ECO:0000259" key="1">
    <source>
        <dbReference type="Pfam" id="PF00535"/>
    </source>
</evidence>
<accession>A0A515ETU5</accession>
<evidence type="ECO:0000313" key="3">
    <source>
        <dbReference type="Proteomes" id="UP000317365"/>
    </source>
</evidence>